<sequence>MPAISSLEAFFADLQLVASISQDVSLVNRVDRGNALGNSDLSHLPSEITHAIVLHLVDDTSLTHKRTLSPCVLTYRYWAALLRATFFRRLTLGSQEDIDALLALVSTPSFARPPFANCLHTIILDIRLPTAQRPWWHHVSKLRGLQSVVAIHLAFRQAGPSWYDGDPAHAMFAGLPRTVPTRALGLTVLLFDSLRFASTNDVSNLLGQLPTVRMCTCRDVVFDDAPSASRARRGLVQESLVVLASQCTVVGRSSDYISVAANPAVTSALLGAARCPPGDANIWSRILCLATIQFTEYKYDVCMVYLEPEGKTLQDSFDHSMVLEVAFGRPLPNAAALVVSCKMSISDAVPTSRTKLLNWYTYAKTVLGLEHIMLDAHRTTFIESDVLQRARACTSGVVATASMQVGKRGPRIGTRSAQHGGSTVFLPRKRRGIAYRLIIELTNFHATPTSDQHSPADVDPRVPLPRLVVPQRVYSAPGRCTYLPTIRFYNNDRPGVLLSRALENELGDLVDAARQVRLSVQASRITVRINWPGYPPWPTVTNVLHHSFEACPMTMAQLAHRVAKITAIFWGDMIVKPCEESGWVLGEVEFDQLVLLELRHMSTGSWQPVFCRVQ</sequence>
<organism evidence="1 2">
    <name type="scientific">Phanerochaete sordida</name>
    <dbReference type="NCBI Taxonomy" id="48140"/>
    <lineage>
        <taxon>Eukaryota</taxon>
        <taxon>Fungi</taxon>
        <taxon>Dikarya</taxon>
        <taxon>Basidiomycota</taxon>
        <taxon>Agaricomycotina</taxon>
        <taxon>Agaricomycetes</taxon>
        <taxon>Polyporales</taxon>
        <taxon>Phanerochaetaceae</taxon>
        <taxon>Phanerochaete</taxon>
    </lineage>
</organism>
<name>A0A9P3GIF7_9APHY</name>
<reference evidence="1 2" key="1">
    <citation type="submission" date="2021-08" db="EMBL/GenBank/DDBJ databases">
        <title>Draft Genome Sequence of Phanerochaete sordida strain YK-624.</title>
        <authorList>
            <person name="Mori T."/>
            <person name="Dohra H."/>
            <person name="Suzuki T."/>
            <person name="Kawagishi H."/>
            <person name="Hirai H."/>
        </authorList>
    </citation>
    <scope>NUCLEOTIDE SEQUENCE [LARGE SCALE GENOMIC DNA]</scope>
    <source>
        <strain evidence="1 2">YK-624</strain>
    </source>
</reference>
<keyword evidence="2" id="KW-1185">Reference proteome</keyword>
<accession>A0A9P3GIF7</accession>
<dbReference type="EMBL" id="BPQB01000050">
    <property type="protein sequence ID" value="GJE95541.1"/>
    <property type="molecule type" value="Genomic_DNA"/>
</dbReference>
<dbReference type="AlphaFoldDB" id="A0A9P3GIF7"/>
<dbReference type="Proteomes" id="UP000703269">
    <property type="component" value="Unassembled WGS sequence"/>
</dbReference>
<gene>
    <name evidence="1" type="ORF">PsYK624_117270</name>
</gene>
<evidence type="ECO:0000313" key="2">
    <source>
        <dbReference type="Proteomes" id="UP000703269"/>
    </source>
</evidence>
<evidence type="ECO:0000313" key="1">
    <source>
        <dbReference type="EMBL" id="GJE95541.1"/>
    </source>
</evidence>
<protein>
    <submittedName>
        <fullName evidence="1">Uncharacterized protein</fullName>
    </submittedName>
</protein>
<comment type="caution">
    <text evidence="1">The sequence shown here is derived from an EMBL/GenBank/DDBJ whole genome shotgun (WGS) entry which is preliminary data.</text>
</comment>
<dbReference type="OrthoDB" id="2799313at2759"/>
<proteinExistence type="predicted"/>